<evidence type="ECO:0000313" key="2">
    <source>
        <dbReference type="Proteomes" id="UP000697998"/>
    </source>
</evidence>
<reference evidence="1 2" key="1">
    <citation type="submission" date="2020-10" db="EMBL/GenBank/DDBJ databases">
        <title>Connecting structure to function with the recovery of over 1000 high-quality activated sludge metagenome-assembled genomes encoding full-length rRNA genes using long-read sequencing.</title>
        <authorList>
            <person name="Singleton C.M."/>
            <person name="Petriglieri F."/>
            <person name="Kristensen J.M."/>
            <person name="Kirkegaard R.H."/>
            <person name="Michaelsen T.Y."/>
            <person name="Andersen M.H."/>
            <person name="Karst S.M."/>
            <person name="Dueholm M.S."/>
            <person name="Nielsen P.H."/>
            <person name="Albertsen M."/>
        </authorList>
    </citation>
    <scope>NUCLEOTIDE SEQUENCE [LARGE SCALE GENOMIC DNA]</scope>
    <source>
        <strain evidence="1">EsbW_18-Q3-R4-48_BATAC.285</strain>
    </source>
</reference>
<name>A0A935UI23_9PROT</name>
<sequence length="63" mass="7327">MSLRFQRCDIGLASAECRPLAPRISVTGAHTKVKFRNQQLACRRYACEHGIDLPEVVTWRWPW</sequence>
<protein>
    <submittedName>
        <fullName evidence="1">Uncharacterized protein</fullName>
    </submittedName>
</protein>
<proteinExistence type="predicted"/>
<organism evidence="1 2">
    <name type="scientific">Candidatus Accumulibacter proximus</name>
    <dbReference type="NCBI Taxonomy" id="2954385"/>
    <lineage>
        <taxon>Bacteria</taxon>
        <taxon>Pseudomonadati</taxon>
        <taxon>Pseudomonadota</taxon>
        <taxon>Betaproteobacteria</taxon>
        <taxon>Candidatus Accumulibacter</taxon>
    </lineage>
</organism>
<dbReference type="AlphaFoldDB" id="A0A935UI23"/>
<accession>A0A935UI23</accession>
<dbReference type="Proteomes" id="UP000697998">
    <property type="component" value="Unassembled WGS sequence"/>
</dbReference>
<dbReference type="EMBL" id="JADJMH010000040">
    <property type="protein sequence ID" value="MBK7677676.1"/>
    <property type="molecule type" value="Genomic_DNA"/>
</dbReference>
<comment type="caution">
    <text evidence="1">The sequence shown here is derived from an EMBL/GenBank/DDBJ whole genome shotgun (WGS) entry which is preliminary data.</text>
</comment>
<evidence type="ECO:0000313" key="1">
    <source>
        <dbReference type="EMBL" id="MBK7677676.1"/>
    </source>
</evidence>
<gene>
    <name evidence="1" type="ORF">IPJ27_24680</name>
</gene>